<evidence type="ECO:0000256" key="6">
    <source>
        <dbReference type="ARBA" id="ARBA00023295"/>
    </source>
</evidence>
<dbReference type="InterPro" id="IPR005200">
    <property type="entry name" value="Endo-beta-glucanase"/>
</dbReference>
<dbReference type="EMBL" id="BKAL01000001">
    <property type="protein sequence ID" value="GEP67436.1"/>
    <property type="molecule type" value="Genomic_DNA"/>
</dbReference>
<feature type="domain" description="Glycosyl hydrolase family 81 C-terminal" evidence="11">
    <location>
        <begin position="355"/>
        <end position="682"/>
    </location>
</feature>
<feature type="signal peptide" evidence="10">
    <location>
        <begin position="1"/>
        <end position="22"/>
    </location>
</feature>
<evidence type="ECO:0000256" key="4">
    <source>
        <dbReference type="ARBA" id="ARBA00022801"/>
    </source>
</evidence>
<dbReference type="RefSeq" id="WP_146951222.1">
    <property type="nucleotide sequence ID" value="NZ_BAABBJ010000005.1"/>
</dbReference>
<organism evidence="12 13">
    <name type="scientific">Cellulomonas soli</name>
    <dbReference type="NCBI Taxonomy" id="931535"/>
    <lineage>
        <taxon>Bacteria</taxon>
        <taxon>Bacillati</taxon>
        <taxon>Actinomycetota</taxon>
        <taxon>Actinomycetes</taxon>
        <taxon>Micrococcales</taxon>
        <taxon>Cellulomonadaceae</taxon>
        <taxon>Cellulomonas</taxon>
    </lineage>
</organism>
<evidence type="ECO:0000256" key="10">
    <source>
        <dbReference type="SAM" id="SignalP"/>
    </source>
</evidence>
<protein>
    <recommendedName>
        <fullName evidence="3">glucan endo-1,3-beta-D-glucosidase</fullName>
        <ecNumber evidence="3">3.2.1.39</ecNumber>
    </recommendedName>
</protein>
<proteinExistence type="inferred from homology"/>
<dbReference type="Gene3D" id="2.70.98.30">
    <property type="entry name" value="Golgi alpha-mannosidase II, domain 4"/>
    <property type="match status" value="1"/>
</dbReference>
<dbReference type="GO" id="GO:0071555">
    <property type="term" value="P:cell wall organization"/>
    <property type="evidence" value="ECO:0007669"/>
    <property type="project" value="UniProtKB-KW"/>
</dbReference>
<keyword evidence="5" id="KW-0119">Carbohydrate metabolism</keyword>
<dbReference type="AlphaFoldDB" id="A0A512P8A7"/>
<evidence type="ECO:0000259" key="11">
    <source>
        <dbReference type="Pfam" id="PF17652"/>
    </source>
</evidence>
<evidence type="ECO:0000313" key="13">
    <source>
        <dbReference type="Proteomes" id="UP000321798"/>
    </source>
</evidence>
<keyword evidence="13" id="KW-1185">Reference proteome</keyword>
<keyword evidence="7" id="KW-0961">Cell wall biogenesis/degradation</keyword>
<dbReference type="Proteomes" id="UP000321798">
    <property type="component" value="Unassembled WGS sequence"/>
</dbReference>
<evidence type="ECO:0000256" key="1">
    <source>
        <dbReference type="ARBA" id="ARBA00000382"/>
    </source>
</evidence>
<feature type="chain" id="PRO_5039692486" description="glucan endo-1,3-beta-D-glucosidase" evidence="10">
    <location>
        <begin position="23"/>
        <end position="695"/>
    </location>
</feature>
<dbReference type="Pfam" id="PF17652">
    <property type="entry name" value="Glyco_hydro81C"/>
    <property type="match status" value="1"/>
</dbReference>
<keyword evidence="10" id="KW-0732">Signal</keyword>
<dbReference type="InterPro" id="IPR040720">
    <property type="entry name" value="GH81_C"/>
</dbReference>
<dbReference type="EC" id="3.2.1.39" evidence="3"/>
<evidence type="ECO:0000256" key="5">
    <source>
        <dbReference type="ARBA" id="ARBA00023277"/>
    </source>
</evidence>
<keyword evidence="6" id="KW-0326">Glycosidase</keyword>
<evidence type="ECO:0000256" key="2">
    <source>
        <dbReference type="ARBA" id="ARBA00010730"/>
    </source>
</evidence>
<gene>
    <name evidence="12" type="ORF">CSO01_01510</name>
</gene>
<dbReference type="GO" id="GO:0042973">
    <property type="term" value="F:glucan endo-1,3-beta-D-glucosidase activity"/>
    <property type="evidence" value="ECO:0007669"/>
    <property type="project" value="UniProtKB-EC"/>
</dbReference>
<comment type="caution">
    <text evidence="12">The sequence shown here is derived from an EMBL/GenBank/DDBJ whole genome shotgun (WGS) entry which is preliminary data.</text>
</comment>
<feature type="region of interest" description="Disordered" evidence="9">
    <location>
        <begin position="30"/>
        <end position="56"/>
    </location>
</feature>
<evidence type="ECO:0000256" key="7">
    <source>
        <dbReference type="ARBA" id="ARBA00023316"/>
    </source>
</evidence>
<accession>A0A512P8A7</accession>
<dbReference type="GO" id="GO:0000272">
    <property type="term" value="P:polysaccharide catabolic process"/>
    <property type="evidence" value="ECO:0007669"/>
    <property type="project" value="UniProtKB-KW"/>
</dbReference>
<reference evidence="12 13" key="1">
    <citation type="submission" date="2019-07" db="EMBL/GenBank/DDBJ databases">
        <title>Whole genome shotgun sequence of Cellulomonas soli NBRC 109434.</title>
        <authorList>
            <person name="Hosoyama A."/>
            <person name="Uohara A."/>
            <person name="Ohji S."/>
            <person name="Ichikawa N."/>
        </authorList>
    </citation>
    <scope>NUCLEOTIDE SEQUENCE [LARGE SCALE GENOMIC DNA]</scope>
    <source>
        <strain evidence="12 13">NBRC 109434</strain>
    </source>
</reference>
<dbReference type="PANTHER" id="PTHR31983">
    <property type="entry name" value="ENDO-1,3(4)-BETA-GLUCANASE 1"/>
    <property type="match status" value="1"/>
</dbReference>
<dbReference type="GO" id="GO:0052861">
    <property type="term" value="F:endo-1,3(4)-beta-glucanase activity"/>
    <property type="evidence" value="ECO:0007669"/>
    <property type="project" value="InterPro"/>
</dbReference>
<dbReference type="PROSITE" id="PS52008">
    <property type="entry name" value="GH81"/>
    <property type="match status" value="1"/>
</dbReference>
<keyword evidence="8" id="KW-0624">Polysaccharide degradation</keyword>
<evidence type="ECO:0000256" key="8">
    <source>
        <dbReference type="ARBA" id="ARBA00023326"/>
    </source>
</evidence>
<keyword evidence="4" id="KW-0378">Hydrolase</keyword>
<dbReference type="OrthoDB" id="5480482at2"/>
<name>A0A512P8A7_9CELL</name>
<evidence type="ECO:0000256" key="9">
    <source>
        <dbReference type="SAM" id="MobiDB-lite"/>
    </source>
</evidence>
<feature type="compositionally biased region" description="Gly residues" evidence="9">
    <location>
        <begin position="30"/>
        <end position="46"/>
    </location>
</feature>
<evidence type="ECO:0000313" key="12">
    <source>
        <dbReference type="EMBL" id="GEP67436.1"/>
    </source>
</evidence>
<sequence length="695" mass="70839">MRRGLLVACGAAAVLVSGAAVAALALPGVTGGDPGDPGSGVVGLGSGDPPDADPPDLDAETLVAAVDHGSPGDLGPARLADGLVPPTNRWFSGLVFGQDPEPVFALPVSFALADGGWSVGLPDPVVSAAAVVGPHVPAVTMDAGARSARVSAYDTASVTIDQLDASGTPLGRLVIAEGSPFVAFTAEQGLTLTTDVAFADGAGTAQDPATVEVAGRTWALVTTGELDGRRVTLEAGGRATVYPLPDDAGTEALAVLAAAAADPVTSTAVTYGVGDGVARTTLRYATADGTPTVLAAMPHHVAAGAMPTGGCDLGTYPSVYGTLTLCPGPDLVTRVPALTPTAAPDVAGVDGSTRAALVDQLRTDVAATGAYPSDTYFGGKALYRSAMLVTLGRALGADDVVASLADRVEAALREWAEPDGCSRRDARCFVYDEAARGVVGLTPSFGSELFNDHHFHYGYLLGAAGLMAADDPALADDLAPVMDLLALDIAAGQASAWFPALRVVDVYRGHSWASGTAPFADGNNQESTAEATSAWNGLGLWARASGQDDLGTQAAWLLSLEAFSARAYWTEPDLSWLTSQGFEHRVMALSWGAKRDYATWFSAEPSAMLGIQLLPMPAVDGLLAADADQVRAAVAEATPTGFDVQFGDYLVIYLALVDPQAAALAAADLPDDAIDDADSRTYLQAWLAAPPARAG</sequence>
<dbReference type="PANTHER" id="PTHR31983:SF0">
    <property type="entry name" value="GLUCAN ENDO-1,3-BETA-D-GLUCOSIDASE 2"/>
    <property type="match status" value="1"/>
</dbReference>
<evidence type="ECO:0000256" key="3">
    <source>
        <dbReference type="ARBA" id="ARBA00012780"/>
    </source>
</evidence>
<comment type="similarity">
    <text evidence="2">Belongs to the glycosyl hydrolase 81 family.</text>
</comment>
<comment type="catalytic activity">
    <reaction evidence="1">
        <text>Hydrolysis of (1-&gt;3)-beta-D-glucosidic linkages in (1-&gt;3)-beta-D-glucans.</text>
        <dbReference type="EC" id="3.2.1.39"/>
    </reaction>
</comment>